<dbReference type="InterPro" id="IPR002110">
    <property type="entry name" value="Ankyrin_rpt"/>
</dbReference>
<dbReference type="Pfam" id="PF12796">
    <property type="entry name" value="Ank_2"/>
    <property type="match status" value="2"/>
</dbReference>
<gene>
    <name evidence="5" type="ORF">EV695_3975</name>
</gene>
<dbReference type="SMART" id="SM00248">
    <property type="entry name" value="ANK"/>
    <property type="match status" value="5"/>
</dbReference>
<dbReference type="EMBL" id="SMFQ01000005">
    <property type="protein sequence ID" value="TCJ83235.1"/>
    <property type="molecule type" value="Genomic_DNA"/>
</dbReference>
<dbReference type="Proteomes" id="UP000294887">
    <property type="component" value="Unassembled WGS sequence"/>
</dbReference>
<evidence type="ECO:0000313" key="6">
    <source>
        <dbReference type="Proteomes" id="UP000294887"/>
    </source>
</evidence>
<keyword evidence="2 3" id="KW-0040">ANK repeat</keyword>
<feature type="repeat" description="ANK" evidence="3">
    <location>
        <begin position="202"/>
        <end position="234"/>
    </location>
</feature>
<protein>
    <submittedName>
        <fullName evidence="5">Ankyrin repeat protein</fullName>
    </submittedName>
</protein>
<dbReference type="PROSITE" id="PS50297">
    <property type="entry name" value="ANK_REP_REGION"/>
    <property type="match status" value="4"/>
</dbReference>
<proteinExistence type="predicted"/>
<feature type="repeat" description="ANK" evidence="3">
    <location>
        <begin position="169"/>
        <end position="201"/>
    </location>
</feature>
<dbReference type="InterPro" id="IPR036770">
    <property type="entry name" value="Ankyrin_rpt-contain_sf"/>
</dbReference>
<dbReference type="Gene3D" id="1.25.40.20">
    <property type="entry name" value="Ankyrin repeat-containing domain"/>
    <property type="match status" value="2"/>
</dbReference>
<keyword evidence="6" id="KW-1185">Reference proteome</keyword>
<comment type="caution">
    <text evidence="5">The sequence shown here is derived from an EMBL/GenBank/DDBJ whole genome shotgun (WGS) entry which is preliminary data.</text>
</comment>
<keyword evidence="1" id="KW-0677">Repeat</keyword>
<reference evidence="5 6" key="1">
    <citation type="submission" date="2019-03" db="EMBL/GenBank/DDBJ databases">
        <title>Genomic Encyclopedia of Type Strains, Phase IV (KMG-IV): sequencing the most valuable type-strain genomes for metagenomic binning, comparative biology and taxonomic classification.</title>
        <authorList>
            <person name="Goeker M."/>
        </authorList>
    </citation>
    <scope>NUCLEOTIDE SEQUENCE [LARGE SCALE GENOMIC DNA]</scope>
    <source>
        <strain evidence="5 6">DSM 24830</strain>
    </source>
</reference>
<evidence type="ECO:0000256" key="2">
    <source>
        <dbReference type="ARBA" id="ARBA00023043"/>
    </source>
</evidence>
<accession>A0A4V2P7U8</accession>
<evidence type="ECO:0000256" key="1">
    <source>
        <dbReference type="ARBA" id="ARBA00022737"/>
    </source>
</evidence>
<evidence type="ECO:0000313" key="5">
    <source>
        <dbReference type="EMBL" id="TCJ83235.1"/>
    </source>
</evidence>
<dbReference type="SUPFAM" id="SSF48403">
    <property type="entry name" value="Ankyrin repeat"/>
    <property type="match status" value="1"/>
</dbReference>
<feature type="chain" id="PRO_5020208546" evidence="4">
    <location>
        <begin position="23"/>
        <end position="333"/>
    </location>
</feature>
<feature type="repeat" description="ANK" evidence="3">
    <location>
        <begin position="236"/>
        <end position="268"/>
    </location>
</feature>
<sequence length="333" mass="37370">MRLLFILFSLFLSLFLPVTFVAADTSIDNENASDLLQFRNNTMDILDTPYCRTSFKRYLKKKNPKAFLYAPRNKEKTAYCTYVALKTSVDDAIKMVINRCEKKRKKSKKNPFTAPCEILTSNHTLHKSRTDFGLKPHTKDLSYIAERYGVDDVKKLIETGVDINQKNDSGFTPLLIAVTEKNLDIVKYLVSKGADLTLKNNKGFDALIIAVNENHVEIAEYLLEKGADITTTDPRNKRQAIHIAARLGYIGILDVLLSKGVDVNQATANKEMPLHLAVQSLYVPTVKYLVEKGADINAIDRSGKTPLDSARKFGTKRMITYLVKQGAKSADSL</sequence>
<dbReference type="AlphaFoldDB" id="A0A4V2P7U8"/>
<dbReference type="OrthoDB" id="5624102at2"/>
<name>A0A4V2P7U8_9GAMM</name>
<dbReference type="PANTHER" id="PTHR24171">
    <property type="entry name" value="ANKYRIN REPEAT DOMAIN-CONTAINING PROTEIN 39-RELATED"/>
    <property type="match status" value="1"/>
</dbReference>
<organism evidence="5 6">
    <name type="scientific">Cocleimonas flava</name>
    <dbReference type="NCBI Taxonomy" id="634765"/>
    <lineage>
        <taxon>Bacteria</taxon>
        <taxon>Pseudomonadati</taxon>
        <taxon>Pseudomonadota</taxon>
        <taxon>Gammaproteobacteria</taxon>
        <taxon>Thiotrichales</taxon>
        <taxon>Thiotrichaceae</taxon>
        <taxon>Cocleimonas</taxon>
    </lineage>
</organism>
<evidence type="ECO:0000256" key="4">
    <source>
        <dbReference type="SAM" id="SignalP"/>
    </source>
</evidence>
<evidence type="ECO:0000256" key="3">
    <source>
        <dbReference type="PROSITE-ProRule" id="PRU00023"/>
    </source>
</evidence>
<keyword evidence="4" id="KW-0732">Signal</keyword>
<dbReference type="PROSITE" id="PS50088">
    <property type="entry name" value="ANK_REPEAT"/>
    <property type="match status" value="4"/>
</dbReference>
<dbReference type="RefSeq" id="WP_131907711.1">
    <property type="nucleotide sequence ID" value="NZ_BAAAFU010000007.1"/>
</dbReference>
<feature type="repeat" description="ANK" evidence="3">
    <location>
        <begin position="269"/>
        <end position="301"/>
    </location>
</feature>
<feature type="signal peptide" evidence="4">
    <location>
        <begin position="1"/>
        <end position="22"/>
    </location>
</feature>